<sequence>MSLTVTAIDVGDPAQAWTSAGFTVESPDLCRVGGVAIRPTGRGAGILGWSLRGLPDGSDTTLDGIPTLRADPDAGAPGTHPNGVLAIDHVVLLSPHLDRTLRAFAGVGAQPRRHRDAEIGGRGVRQVFFRFGEVIVEVVGSPDAADDGPSHLWGITYVVADVDATAAFYGDRATRVKDAVQPGRRIMTLHHREYGMSVRTAFISAPILGP</sequence>
<accession>A0A7I7XLY2</accession>
<proteinExistence type="predicted"/>
<dbReference type="EMBL" id="AP022610">
    <property type="protein sequence ID" value="BBZ30239.1"/>
    <property type="molecule type" value="Genomic_DNA"/>
</dbReference>
<dbReference type="Gene3D" id="3.10.180.10">
    <property type="entry name" value="2,3-Dihydroxybiphenyl 1,2-Dioxygenase, domain 1"/>
    <property type="match status" value="1"/>
</dbReference>
<dbReference type="KEGG" id="mmag:MMAD_45340"/>
<evidence type="ECO:0008006" key="3">
    <source>
        <dbReference type="Google" id="ProtNLM"/>
    </source>
</evidence>
<keyword evidence="2" id="KW-1185">Reference proteome</keyword>
<evidence type="ECO:0000313" key="2">
    <source>
        <dbReference type="Proteomes" id="UP000466517"/>
    </source>
</evidence>
<protein>
    <recommendedName>
        <fullName evidence="3">Glyoxalase</fullName>
    </recommendedName>
</protein>
<reference evidence="1 2" key="1">
    <citation type="journal article" date="2019" name="Emerg. Microbes Infect.">
        <title>Comprehensive subspecies identification of 175 nontuberculous mycobacteria species based on 7547 genomic profiles.</title>
        <authorList>
            <person name="Matsumoto Y."/>
            <person name="Kinjo T."/>
            <person name="Motooka D."/>
            <person name="Nabeya D."/>
            <person name="Jung N."/>
            <person name="Uechi K."/>
            <person name="Horii T."/>
            <person name="Iida T."/>
            <person name="Fujita J."/>
            <person name="Nakamura S."/>
        </authorList>
    </citation>
    <scope>NUCLEOTIDE SEQUENCE [LARGE SCALE GENOMIC DNA]</scope>
    <source>
        <strain evidence="1 2">JCM 13574</strain>
    </source>
</reference>
<dbReference type="Proteomes" id="UP000466517">
    <property type="component" value="Chromosome"/>
</dbReference>
<organism evidence="1 2">
    <name type="scientific">Mycolicibacterium madagascariense</name>
    <dbReference type="NCBI Taxonomy" id="212765"/>
    <lineage>
        <taxon>Bacteria</taxon>
        <taxon>Bacillati</taxon>
        <taxon>Actinomycetota</taxon>
        <taxon>Actinomycetes</taxon>
        <taxon>Mycobacteriales</taxon>
        <taxon>Mycobacteriaceae</taxon>
        <taxon>Mycolicibacterium</taxon>
    </lineage>
</organism>
<name>A0A7I7XLY2_9MYCO</name>
<dbReference type="RefSeq" id="WP_163741404.1">
    <property type="nucleotide sequence ID" value="NZ_AP022610.1"/>
</dbReference>
<dbReference type="AlphaFoldDB" id="A0A7I7XLY2"/>
<dbReference type="SUPFAM" id="SSF54593">
    <property type="entry name" value="Glyoxalase/Bleomycin resistance protein/Dihydroxybiphenyl dioxygenase"/>
    <property type="match status" value="1"/>
</dbReference>
<evidence type="ECO:0000313" key="1">
    <source>
        <dbReference type="EMBL" id="BBZ30239.1"/>
    </source>
</evidence>
<gene>
    <name evidence="1" type="ORF">MMAD_45340</name>
</gene>
<dbReference type="InterPro" id="IPR029068">
    <property type="entry name" value="Glyas_Bleomycin-R_OHBP_Dase"/>
</dbReference>